<evidence type="ECO:0000313" key="1">
    <source>
        <dbReference type="EMBL" id="KIL48453.1"/>
    </source>
</evidence>
<sequence>MIGISPFCCSYLPCEHKNSLIEGGISPIQSGVFFELG</sequence>
<dbReference type="Proteomes" id="UP000031972">
    <property type="component" value="Unassembled WGS sequence"/>
</dbReference>
<organism evidence="1 2">
    <name type="scientific">Jeotgalibacillus campisalis</name>
    <dbReference type="NCBI Taxonomy" id="220754"/>
    <lineage>
        <taxon>Bacteria</taxon>
        <taxon>Bacillati</taxon>
        <taxon>Bacillota</taxon>
        <taxon>Bacilli</taxon>
        <taxon>Bacillales</taxon>
        <taxon>Caryophanaceae</taxon>
        <taxon>Jeotgalibacillus</taxon>
    </lineage>
</organism>
<dbReference type="EMBL" id="JXRR01000013">
    <property type="protein sequence ID" value="KIL48453.1"/>
    <property type="molecule type" value="Genomic_DNA"/>
</dbReference>
<gene>
    <name evidence="1" type="ORF">KR50_14890</name>
</gene>
<reference evidence="1 2" key="1">
    <citation type="submission" date="2015-01" db="EMBL/GenBank/DDBJ databases">
        <title>Jeotgalibacillus campisalis genome sequencing.</title>
        <authorList>
            <person name="Goh K.M."/>
            <person name="Chan K.-G."/>
            <person name="Yaakop A.S."/>
            <person name="Ee R."/>
            <person name="Gan H.M."/>
            <person name="Chan C.S."/>
        </authorList>
    </citation>
    <scope>NUCLEOTIDE SEQUENCE [LARGE SCALE GENOMIC DNA]</scope>
    <source>
        <strain evidence="1 2">SF-57</strain>
    </source>
</reference>
<dbReference type="AlphaFoldDB" id="A0A0C2VWV6"/>
<accession>A0A0C2VWV6</accession>
<evidence type="ECO:0000313" key="2">
    <source>
        <dbReference type="Proteomes" id="UP000031972"/>
    </source>
</evidence>
<comment type="caution">
    <text evidence="1">The sequence shown here is derived from an EMBL/GenBank/DDBJ whole genome shotgun (WGS) entry which is preliminary data.</text>
</comment>
<proteinExistence type="predicted"/>
<keyword evidence="2" id="KW-1185">Reference proteome</keyword>
<name>A0A0C2VWV6_9BACL</name>
<protein>
    <submittedName>
        <fullName evidence="1">Uncharacterized protein</fullName>
    </submittedName>
</protein>